<dbReference type="Gene3D" id="3.90.1150.10">
    <property type="entry name" value="Aspartate Aminotransferase, domain 1"/>
    <property type="match status" value="1"/>
</dbReference>
<protein>
    <submittedName>
        <fullName evidence="2">HERC1 protein</fullName>
    </submittedName>
</protein>
<dbReference type="OrthoDB" id="691673at2759"/>
<name>A0A812TTV3_SYMPI</name>
<dbReference type="InterPro" id="IPR004839">
    <property type="entry name" value="Aminotransferase_I/II_large"/>
</dbReference>
<accession>A0A812TTV3</accession>
<evidence type="ECO:0000313" key="3">
    <source>
        <dbReference type="Proteomes" id="UP000649617"/>
    </source>
</evidence>
<dbReference type="AlphaFoldDB" id="A0A812TTV3"/>
<dbReference type="InterPro" id="IPR015424">
    <property type="entry name" value="PyrdxlP-dep_Trfase"/>
</dbReference>
<feature type="domain" description="Aminotransferase class I/classII large" evidence="1">
    <location>
        <begin position="13"/>
        <end position="55"/>
    </location>
</feature>
<sequence>MGLQHFLDSGALGKHIQAVSDDLKERRDFLCQKLEELDLEFVKPDGGYFVWVKAKGRRIGRLGESMTIHEDKFHDHMRLCFSWLSKD</sequence>
<proteinExistence type="predicted"/>
<evidence type="ECO:0000313" key="2">
    <source>
        <dbReference type="EMBL" id="CAE7538011.1"/>
    </source>
</evidence>
<keyword evidence="3" id="KW-1185">Reference proteome</keyword>
<dbReference type="EMBL" id="CAJNIZ010032535">
    <property type="protein sequence ID" value="CAE7538011.1"/>
    <property type="molecule type" value="Genomic_DNA"/>
</dbReference>
<reference evidence="2" key="1">
    <citation type="submission" date="2021-02" db="EMBL/GenBank/DDBJ databases">
        <authorList>
            <person name="Dougan E. K."/>
            <person name="Rhodes N."/>
            <person name="Thang M."/>
            <person name="Chan C."/>
        </authorList>
    </citation>
    <scope>NUCLEOTIDE SEQUENCE</scope>
</reference>
<evidence type="ECO:0000259" key="1">
    <source>
        <dbReference type="Pfam" id="PF00155"/>
    </source>
</evidence>
<dbReference type="Pfam" id="PF00155">
    <property type="entry name" value="Aminotran_1_2"/>
    <property type="match status" value="1"/>
</dbReference>
<dbReference type="SUPFAM" id="SSF53383">
    <property type="entry name" value="PLP-dependent transferases"/>
    <property type="match status" value="1"/>
</dbReference>
<dbReference type="GO" id="GO:0030170">
    <property type="term" value="F:pyridoxal phosphate binding"/>
    <property type="evidence" value="ECO:0007669"/>
    <property type="project" value="InterPro"/>
</dbReference>
<dbReference type="Proteomes" id="UP000649617">
    <property type="component" value="Unassembled WGS sequence"/>
</dbReference>
<dbReference type="InterPro" id="IPR015422">
    <property type="entry name" value="PyrdxlP-dep_Trfase_small"/>
</dbReference>
<gene>
    <name evidence="2" type="primary">HERC1</name>
    <name evidence="2" type="ORF">SPIL2461_LOCUS14227</name>
</gene>
<feature type="non-terminal residue" evidence="2">
    <location>
        <position position="1"/>
    </location>
</feature>
<comment type="caution">
    <text evidence="2">The sequence shown here is derived from an EMBL/GenBank/DDBJ whole genome shotgun (WGS) entry which is preliminary data.</text>
</comment>
<organism evidence="2 3">
    <name type="scientific">Symbiodinium pilosum</name>
    <name type="common">Dinoflagellate</name>
    <dbReference type="NCBI Taxonomy" id="2952"/>
    <lineage>
        <taxon>Eukaryota</taxon>
        <taxon>Sar</taxon>
        <taxon>Alveolata</taxon>
        <taxon>Dinophyceae</taxon>
        <taxon>Suessiales</taxon>
        <taxon>Symbiodiniaceae</taxon>
        <taxon>Symbiodinium</taxon>
    </lineage>
</organism>